<accession>A0A518AV15</accession>
<name>A0A518AV15_9BACT</name>
<evidence type="ECO:0000313" key="2">
    <source>
        <dbReference type="Proteomes" id="UP000315750"/>
    </source>
</evidence>
<dbReference type="AlphaFoldDB" id="A0A518AV15"/>
<reference evidence="1 2" key="1">
    <citation type="submission" date="2019-02" db="EMBL/GenBank/DDBJ databases">
        <title>Deep-cultivation of Planctomycetes and their phenomic and genomic characterization uncovers novel biology.</title>
        <authorList>
            <person name="Wiegand S."/>
            <person name="Jogler M."/>
            <person name="Boedeker C."/>
            <person name="Pinto D."/>
            <person name="Vollmers J."/>
            <person name="Rivas-Marin E."/>
            <person name="Kohn T."/>
            <person name="Peeters S.H."/>
            <person name="Heuer A."/>
            <person name="Rast P."/>
            <person name="Oberbeckmann S."/>
            <person name="Bunk B."/>
            <person name="Jeske O."/>
            <person name="Meyerdierks A."/>
            <person name="Storesund J.E."/>
            <person name="Kallscheuer N."/>
            <person name="Luecker S."/>
            <person name="Lage O.M."/>
            <person name="Pohl T."/>
            <person name="Merkel B.J."/>
            <person name="Hornburger P."/>
            <person name="Mueller R.-W."/>
            <person name="Bruemmer F."/>
            <person name="Labrenz M."/>
            <person name="Spormann A.M."/>
            <person name="Op den Camp H."/>
            <person name="Overmann J."/>
            <person name="Amann R."/>
            <person name="Jetten M.S.M."/>
            <person name="Mascher T."/>
            <person name="Medema M.H."/>
            <person name="Devos D.P."/>
            <person name="Kaster A.-K."/>
            <person name="Ovreas L."/>
            <person name="Rohde M."/>
            <person name="Galperin M.Y."/>
            <person name="Jogler C."/>
        </authorList>
    </citation>
    <scope>NUCLEOTIDE SEQUENCE [LARGE SCALE GENOMIC DNA]</scope>
    <source>
        <strain evidence="1 2">Pan181</strain>
    </source>
</reference>
<evidence type="ECO:0000313" key="1">
    <source>
        <dbReference type="EMBL" id="QDU58569.1"/>
    </source>
</evidence>
<protein>
    <submittedName>
        <fullName evidence="1">Uncharacterized protein</fullName>
    </submittedName>
</protein>
<dbReference type="EMBL" id="CP036278">
    <property type="protein sequence ID" value="QDU58569.1"/>
    <property type="molecule type" value="Genomic_DNA"/>
</dbReference>
<proteinExistence type="predicted"/>
<dbReference type="KEGG" id="amuc:Pan181_48080"/>
<sequence>MVRRLLRFRLWHLLLLLTLVASLAAWYRHSATIRAQELAAIDALDLETFGDVHVSYGFQFDRYFTAPAKVQLRWAGPWFVPESWRHSAWGDVFHRVDCISLNGSSISDQPDDRYIDILLKFEAVREIEIYNSRLTYEGIDRLKAGLHGTTLVLYVPTASETIAPRPNAWSRSGIAEPVSASKP</sequence>
<gene>
    <name evidence="1" type="ORF">Pan181_48080</name>
</gene>
<dbReference type="Proteomes" id="UP000315750">
    <property type="component" value="Chromosome"/>
</dbReference>
<keyword evidence="2" id="KW-1185">Reference proteome</keyword>
<dbReference type="RefSeq" id="WP_145250737.1">
    <property type="nucleotide sequence ID" value="NZ_CP036278.1"/>
</dbReference>
<organism evidence="1 2">
    <name type="scientific">Aeoliella mucimassa</name>
    <dbReference type="NCBI Taxonomy" id="2527972"/>
    <lineage>
        <taxon>Bacteria</taxon>
        <taxon>Pseudomonadati</taxon>
        <taxon>Planctomycetota</taxon>
        <taxon>Planctomycetia</taxon>
        <taxon>Pirellulales</taxon>
        <taxon>Lacipirellulaceae</taxon>
        <taxon>Aeoliella</taxon>
    </lineage>
</organism>